<dbReference type="Proteomes" id="UP000540787">
    <property type="component" value="Unassembled WGS sequence"/>
</dbReference>
<gene>
    <name evidence="1" type="ORF">HD842_000437</name>
</gene>
<comment type="caution">
    <text evidence="1">The sequence shown here is derived from an EMBL/GenBank/DDBJ whole genome shotgun (WGS) entry which is preliminary data.</text>
</comment>
<dbReference type="AlphaFoldDB" id="A0A7W9U646"/>
<keyword evidence="2" id="KW-1185">Reference proteome</keyword>
<dbReference type="RefSeq" id="WP_183550369.1">
    <property type="nucleotide sequence ID" value="NZ_JACHBX010000001.1"/>
</dbReference>
<protein>
    <submittedName>
        <fullName evidence="1">Uncharacterized protein</fullName>
    </submittedName>
</protein>
<evidence type="ECO:0000313" key="1">
    <source>
        <dbReference type="EMBL" id="MBB6132326.1"/>
    </source>
</evidence>
<organism evidence="1 2">
    <name type="scientific">Massilia aurea</name>
    <dbReference type="NCBI Taxonomy" id="373040"/>
    <lineage>
        <taxon>Bacteria</taxon>
        <taxon>Pseudomonadati</taxon>
        <taxon>Pseudomonadota</taxon>
        <taxon>Betaproteobacteria</taxon>
        <taxon>Burkholderiales</taxon>
        <taxon>Oxalobacteraceae</taxon>
        <taxon>Telluria group</taxon>
        <taxon>Massilia</taxon>
    </lineage>
</organism>
<reference evidence="1 2" key="1">
    <citation type="submission" date="2020-08" db="EMBL/GenBank/DDBJ databases">
        <title>The Agave Microbiome: Exploring the role of microbial communities in plant adaptations to desert environments.</title>
        <authorList>
            <person name="Partida-Martinez L.P."/>
        </authorList>
    </citation>
    <scope>NUCLEOTIDE SEQUENCE [LARGE SCALE GENOMIC DNA]</scope>
    <source>
        <strain evidence="1 2">AT3.2</strain>
    </source>
</reference>
<proteinExistence type="predicted"/>
<accession>A0A7W9U646</accession>
<sequence length="136" mass="14713">MTAPLTLQRHALIERAVLVLAQRGESSVTLWTSIATALGKIIGDQGFASLLVRCMHELVPRHPWLAEAQHAGTGALTHLSTLLASRDIEESEHASAALLHIFADTLILLVGELVTNRILLSAWKTLAVEDVPEPSK</sequence>
<evidence type="ECO:0000313" key="2">
    <source>
        <dbReference type="Proteomes" id="UP000540787"/>
    </source>
</evidence>
<dbReference type="EMBL" id="JACHBX010000001">
    <property type="protein sequence ID" value="MBB6132326.1"/>
    <property type="molecule type" value="Genomic_DNA"/>
</dbReference>
<name>A0A7W9U646_9BURK</name>